<dbReference type="Proteomes" id="UP000655830">
    <property type="component" value="Unassembled WGS sequence"/>
</dbReference>
<organism evidence="2 3">
    <name type="scientific">Zhenhengia yiwuensis</name>
    <dbReference type="NCBI Taxonomy" id="2763666"/>
    <lineage>
        <taxon>Bacteria</taxon>
        <taxon>Bacillati</taxon>
        <taxon>Bacillota</taxon>
        <taxon>Clostridia</taxon>
        <taxon>Lachnospirales</taxon>
        <taxon>Lachnospiraceae</taxon>
        <taxon>Zhenhengia</taxon>
    </lineage>
</organism>
<feature type="transmembrane region" description="Helical" evidence="1">
    <location>
        <begin position="50"/>
        <end position="70"/>
    </location>
</feature>
<dbReference type="RefSeq" id="WP_249333573.1">
    <property type="nucleotide sequence ID" value="NZ_JACRSY010000030.1"/>
</dbReference>
<name>A0A926EMM7_9FIRM</name>
<evidence type="ECO:0000256" key="1">
    <source>
        <dbReference type="SAM" id="Phobius"/>
    </source>
</evidence>
<keyword evidence="3" id="KW-1185">Reference proteome</keyword>
<keyword evidence="1" id="KW-1133">Transmembrane helix</keyword>
<dbReference type="AlphaFoldDB" id="A0A926EMM7"/>
<evidence type="ECO:0000313" key="3">
    <source>
        <dbReference type="Proteomes" id="UP000655830"/>
    </source>
</evidence>
<dbReference type="EMBL" id="JACRSY010000030">
    <property type="protein sequence ID" value="MBC8580877.1"/>
    <property type="molecule type" value="Genomic_DNA"/>
</dbReference>
<evidence type="ECO:0000313" key="2">
    <source>
        <dbReference type="EMBL" id="MBC8580877.1"/>
    </source>
</evidence>
<gene>
    <name evidence="2" type="ORF">H8718_15265</name>
</gene>
<keyword evidence="1" id="KW-0812">Transmembrane</keyword>
<sequence>MKRIIFGSAMMLAGIIGTALLMAGSMMIQLPINNDRTFIWGLSKYGLDYAFYTFIIVAIIGLIIGISEIFSKQK</sequence>
<feature type="transmembrane region" description="Helical" evidence="1">
    <location>
        <begin position="12"/>
        <end position="30"/>
    </location>
</feature>
<proteinExistence type="predicted"/>
<protein>
    <submittedName>
        <fullName evidence="2">Uncharacterized protein</fullName>
    </submittedName>
</protein>
<reference evidence="2" key="1">
    <citation type="submission" date="2020-08" db="EMBL/GenBank/DDBJ databases">
        <title>Genome public.</title>
        <authorList>
            <person name="Liu C."/>
            <person name="Sun Q."/>
        </authorList>
    </citation>
    <scope>NUCLEOTIDE SEQUENCE</scope>
    <source>
        <strain evidence="2">NSJ-12</strain>
    </source>
</reference>
<keyword evidence="1" id="KW-0472">Membrane</keyword>
<comment type="caution">
    <text evidence="2">The sequence shown here is derived from an EMBL/GenBank/DDBJ whole genome shotgun (WGS) entry which is preliminary data.</text>
</comment>
<accession>A0A926EMM7</accession>